<dbReference type="Gene3D" id="2.60.40.10">
    <property type="entry name" value="Immunoglobulins"/>
    <property type="match status" value="2"/>
</dbReference>
<reference evidence="2 3" key="1">
    <citation type="submission" date="2022-11" db="EMBL/GenBank/DDBJ databases">
        <title>The characterization of three novel Bacteroidetes species and genomic analysis of their roles in tidal elemental geochemical cycles.</title>
        <authorList>
            <person name="Ma K."/>
        </authorList>
    </citation>
    <scope>NUCLEOTIDE SEQUENCE [LARGE SCALE GENOMIC DNA]</scope>
    <source>
        <strain evidence="2 3">M17</strain>
    </source>
</reference>
<dbReference type="Gene3D" id="2.130.10.10">
    <property type="entry name" value="YVTN repeat-like/Quinoprotein amine dehydrogenase"/>
    <property type="match status" value="1"/>
</dbReference>
<organism evidence="2 3">
    <name type="scientific">Mangrovivirga halotolerans</name>
    <dbReference type="NCBI Taxonomy" id="2993936"/>
    <lineage>
        <taxon>Bacteria</taxon>
        <taxon>Pseudomonadati</taxon>
        <taxon>Bacteroidota</taxon>
        <taxon>Cytophagia</taxon>
        <taxon>Cytophagales</taxon>
        <taxon>Mangrovivirgaceae</taxon>
        <taxon>Mangrovivirga</taxon>
    </lineage>
</organism>
<dbReference type="NCBIfam" id="TIGR04183">
    <property type="entry name" value="Por_Secre_tail"/>
    <property type="match status" value="1"/>
</dbReference>
<dbReference type="PROSITE" id="PS50093">
    <property type="entry name" value="PKD"/>
    <property type="match status" value="1"/>
</dbReference>
<dbReference type="InterPro" id="IPR028203">
    <property type="entry name" value="PSII_CF48-like_dom"/>
</dbReference>
<feature type="domain" description="PKD" evidence="1">
    <location>
        <begin position="1602"/>
        <end position="1647"/>
    </location>
</feature>
<dbReference type="Proteomes" id="UP001209885">
    <property type="component" value="Unassembled WGS sequence"/>
</dbReference>
<sequence>MNRAKLLLIGFYTLIFSFSINAQWKEIGRINDEFAITELKFINDQLGFAASHEGVYKTIDGGINWDLIPYFPERTSPWYTDTSYYSTTNRFKFEFLNDSIGFIYGRLGKYDAEVIFKTNDAGKTLERVHYKRAENQPSYIITNINDLEILSKDSIIAVGEDGIILTSLDGGETWDRKLHILRKDLNSIEFYNDKIGYIGGDKCLLKTEDGGHSWVKNYFPGEATDISLINKDEMIILGEYEFYSSYGIYKASLSGNGGINSSFIKPFGFFDEIFFINSSLIYIDGSAGILKLEKDLSYSISNYDVETSGKIRGRSSVISENTAFKVFGDFKLFKNENLSFEQPEHPVVIDSLSKDTVYYQNAIFAYGKNFSSITNIDVGGKLPLYEIYDDGLLEIRIPYDVDSNFINFHWGDSTTSYPLYVKDFVKLEYSYFDSELFYDHNYSFKGQNLDSIHHVEITQINTNEFKDYEIIGDSIFNFSIPRNDYSYYAKLTFYDVNNVQVTTLTLRMSSLPVISRVQGFFYDPYHLNYNTLEKDYFQDYHASYGSYVEIKGEHFKNIKKVLIGDQNVSYSLQSENEILLTIPENTKSGLVKIITKSGIVINSKEKLIINPPPNIDYIFNLNPISGDTIIAFGERLIETGYRAKALIGSTNPDPYYEGQNEMIIDNNPSKLSIFYQSGSGKLYHTNYYGETISDSIINSSREIQPKRFYLSSVEPAVWSPDSYVNIKGSFGSELDSIRLNNTTIVDFGNSFPGYIYDKYNNFRYLVEEGLQSGVLKFYYGDSVYYTSDTITYFNKPVPVIESASTYTVNSGSIVYLTGSHLSLIDSILVGEQNALFTTEHYNKYKILIPSGLKDGKVSYYGNGEQFQWDKEFKIVNNSLLDVSITGVDYDSSFIVYGKNFDKIDNVIIEGIEVSNYQILGNDKLIFDLPNVLYKNINRPVLSLIFGDKSVQAELMRFNGRDWYNLNIDSISTTRASYSSNFDIYVSAEDKNKDIFKNIYIGNRSYDFTVNEVDSLGILQVTVQIPDFDETIKSGFISIEDFKGTTETDIYLDIIDQYCEQQGLLYNPELQVGISKVRLGNFEKLNEASCKLYRDLKSQPINVSAGHKLPLEVWKSNCSAPIEDFWTFVVIDWNGDGQFSENEIVLKSNLPKMSYFNLTVPETVNAGDSILMRVLVSKSHELANSWIDDTEACGEIGQIVVNDYTLVIKQLNEPSVDDFYPKNVSDSAIIYVNGNGFESLNSISLNNLNIPIEQQSDHFLKLRIPENSSTGKLIFEFSEGIVETKDSLIVDGPYGAIEPIKDYQYYGPAYLLEGIYYELMDTLINDVFDITVAGKAVAFDRTIPLARRYWSFQKGQMAGELQIYTKGKNNGIIGLQSSGLRIIENQDMYGYWGDTVYLDIESYTPVKSLSLDSNAVDFKQLSEFELYFIVPDKSDTSRIIIENQDSKYITSFKFIARKPEPLVNTENLLKDDLLSSIQINGQKFTEFDTSGITDFSSIPVDIYAGWDNVIIIDSKDSIYTQVISHYLNTFGYSNFFKEKVNKNSYDIGREFEGIIRVARKSSPAIYHELKFKFKLSIPEYEPIVVDSLNLDFDYYLDCNNHVVAFEHNQNDIEGISWEWDFGDGNSSVKSAPVHEYASSGNFSVRLNAIYGSDTFSITKNIYLGDQIAKPVIIATNNEVLVCENEEVNLKLDKNYNFYQWNTGSNESEIIADRNAKYTVRVSMDGVCWSEYADFVTVNKAPLPEKPILDKTGDLQVCDNEYVKINIENSYSDVYYPDFHFYTEWVYPGDVGYTKIRSMPVNWDGEYKVRVSFNEGCWSEYSDPVVAEKLKTPLIPELDKEGTKRLCENEELQLSLDSNYVIESGQIFEWNNGETSNAIIVSDTGEYKVRSSFSNGCWTNYSQPFTINYLLSAPIPVLIKNGDSLLIDLNSITDNVYYSPKFNWYKNNNLIENESNPVLEISEGGYYSGEIQYLNGCFGRSDEIFVDYNLNNSIIYPNPASEDFITFKEVEENSLVAILDESGKIVMQTNLKNFTLDITSLNPGVYSVRCEVNGEIVILRFIRL</sequence>
<proteinExistence type="predicted"/>
<evidence type="ECO:0000259" key="1">
    <source>
        <dbReference type="PROSITE" id="PS50093"/>
    </source>
</evidence>
<dbReference type="InterPro" id="IPR026444">
    <property type="entry name" value="Secre_tail"/>
</dbReference>
<dbReference type="InterPro" id="IPR000601">
    <property type="entry name" value="PKD_dom"/>
</dbReference>
<comment type="caution">
    <text evidence="2">The sequence shown here is derived from an EMBL/GenBank/DDBJ whole genome shotgun (WGS) entry which is preliminary data.</text>
</comment>
<dbReference type="RefSeq" id="WP_266056638.1">
    <property type="nucleotide sequence ID" value="NZ_JAPFQN010000005.1"/>
</dbReference>
<dbReference type="SMART" id="SM00089">
    <property type="entry name" value="PKD"/>
    <property type="match status" value="1"/>
</dbReference>
<dbReference type="InterPro" id="IPR013783">
    <property type="entry name" value="Ig-like_fold"/>
</dbReference>
<dbReference type="InterPro" id="IPR035986">
    <property type="entry name" value="PKD_dom_sf"/>
</dbReference>
<dbReference type="SUPFAM" id="SSF49299">
    <property type="entry name" value="PKD domain"/>
    <property type="match status" value="1"/>
</dbReference>
<dbReference type="EMBL" id="JAPFQN010000005">
    <property type="protein sequence ID" value="MCX2744172.1"/>
    <property type="molecule type" value="Genomic_DNA"/>
</dbReference>
<dbReference type="Pfam" id="PF20009">
    <property type="entry name" value="GEVED"/>
    <property type="match status" value="1"/>
</dbReference>
<protein>
    <submittedName>
        <fullName evidence="2">YCF48-related protein</fullName>
    </submittedName>
</protein>
<dbReference type="CDD" id="cd00146">
    <property type="entry name" value="PKD"/>
    <property type="match status" value="1"/>
</dbReference>
<evidence type="ECO:0000313" key="3">
    <source>
        <dbReference type="Proteomes" id="UP001209885"/>
    </source>
</evidence>
<dbReference type="Pfam" id="PF14870">
    <property type="entry name" value="PSII_BNR"/>
    <property type="match status" value="1"/>
</dbReference>
<keyword evidence="3" id="KW-1185">Reference proteome</keyword>
<dbReference type="SUPFAM" id="SSF110296">
    <property type="entry name" value="Oligoxyloglucan reducing end-specific cellobiohydrolase"/>
    <property type="match status" value="1"/>
</dbReference>
<gene>
    <name evidence="2" type="ORF">OO013_09865</name>
</gene>
<accession>A0ABT3RSE4</accession>
<dbReference type="Pfam" id="PF18911">
    <property type="entry name" value="PKD_4"/>
    <property type="match status" value="1"/>
</dbReference>
<dbReference type="InterPro" id="IPR015943">
    <property type="entry name" value="WD40/YVTN_repeat-like_dom_sf"/>
</dbReference>
<dbReference type="InterPro" id="IPR045474">
    <property type="entry name" value="GEVED"/>
</dbReference>
<evidence type="ECO:0000313" key="2">
    <source>
        <dbReference type="EMBL" id="MCX2744172.1"/>
    </source>
</evidence>
<dbReference type="Pfam" id="PF18962">
    <property type="entry name" value="Por_Secre_tail"/>
    <property type="match status" value="1"/>
</dbReference>
<dbReference type="InterPro" id="IPR022409">
    <property type="entry name" value="PKD/Chitinase_dom"/>
</dbReference>
<name>A0ABT3RSE4_9BACT</name>